<dbReference type="KEGG" id="kge:TQ33_0456"/>
<feature type="transmembrane region" description="Helical" evidence="2">
    <location>
        <begin position="176"/>
        <end position="193"/>
    </location>
</feature>
<evidence type="ECO:0000313" key="5">
    <source>
        <dbReference type="Proteomes" id="UP000034071"/>
    </source>
</evidence>
<evidence type="ECO:0000256" key="2">
    <source>
        <dbReference type="SAM" id="Phobius"/>
    </source>
</evidence>
<dbReference type="PRINTS" id="PR01463">
    <property type="entry name" value="EAGCHANLFMLY"/>
</dbReference>
<sequence length="392" mass="43662">MTDTLSKNWNNRLKSLSKVLKAKYWFPHWIMAALFVLGGIWLFQTDLGDHWIPYLKQLFTGQVELSAKNVPPLVVGGGMILMSFGLLLHSRVAWSMSLFLASLALVSIIWSDRSIWQLIYFVFLIVSLSLFRQSFYKSSVAANSIFALTSMVMLLLYSVIGSFYLGKEFDPHIDDWVTAFYYSIVTMTTVGYGDINPISVEAKLFTISVIILGVAVFATSLTAVIAPMVRTSLAKMMVHKGNSMKRDNHYIVIGNSSLAINTCKELKNRGNHVTRVVQPHVDKDSVSGDDVVFGEPSEIDILEECGLKSAKGVISLLDDDSENAFVILAVREVTHDVKTVTAVNDAHNLKRVKLVQPDIIIAPQILGGELVAMHLEGEEVSSDFLMERLFQH</sequence>
<dbReference type="Pfam" id="PF02254">
    <property type="entry name" value="TrkA_N"/>
    <property type="match status" value="1"/>
</dbReference>
<keyword evidence="5" id="KW-1185">Reference proteome</keyword>
<dbReference type="GO" id="GO:0005249">
    <property type="term" value="F:voltage-gated potassium channel activity"/>
    <property type="evidence" value="ECO:0007669"/>
    <property type="project" value="InterPro"/>
</dbReference>
<keyword evidence="4" id="KW-0407">Ion channel</keyword>
<dbReference type="Gene3D" id="1.10.287.70">
    <property type="match status" value="1"/>
</dbReference>
<dbReference type="AlphaFoldDB" id="A0A0F6TQ10"/>
<dbReference type="Pfam" id="PF07885">
    <property type="entry name" value="Ion_trans_2"/>
    <property type="match status" value="1"/>
</dbReference>
<dbReference type="InterPro" id="IPR036291">
    <property type="entry name" value="NAD(P)-bd_dom_sf"/>
</dbReference>
<reference evidence="4 5" key="1">
    <citation type="submission" date="2015-02" db="EMBL/GenBank/DDBJ databases">
        <title>Complete genome sequence of Kangiella geojedonensis strain YCS-5T.</title>
        <authorList>
            <person name="Kim K.M."/>
        </authorList>
    </citation>
    <scope>NUCLEOTIDE SEQUENCE [LARGE SCALE GENOMIC DNA]</scope>
    <source>
        <strain evidence="4 5">YCS-5</strain>
    </source>
</reference>
<dbReference type="PANTHER" id="PTHR43833">
    <property type="entry name" value="POTASSIUM CHANNEL PROTEIN 2-RELATED-RELATED"/>
    <property type="match status" value="1"/>
</dbReference>
<name>A0A0F6TQ10_9GAMM</name>
<protein>
    <submittedName>
        <fullName evidence="4">K+ channel, voltage-gated ion channel (VIC) family protein</fullName>
    </submittedName>
</protein>
<keyword evidence="2" id="KW-1133">Transmembrane helix</keyword>
<dbReference type="InterPro" id="IPR050721">
    <property type="entry name" value="Trk_Ktr_HKT_K-transport"/>
</dbReference>
<dbReference type="Proteomes" id="UP000034071">
    <property type="component" value="Chromosome"/>
</dbReference>
<dbReference type="HOGENOM" id="CLU_057267_1_0_6"/>
<keyword evidence="4" id="KW-0813">Transport</keyword>
<keyword evidence="4" id="KW-0406">Ion transport</keyword>
<dbReference type="PROSITE" id="PS51201">
    <property type="entry name" value="RCK_N"/>
    <property type="match status" value="1"/>
</dbReference>
<dbReference type="PANTHER" id="PTHR43833:SF11">
    <property type="entry name" value="VOLTAGE-GATED POTASSIUM CHANNEL KCH"/>
    <property type="match status" value="1"/>
</dbReference>
<dbReference type="STRING" id="914150.TQ33_0456"/>
<organism evidence="4 5">
    <name type="scientific">Kangiella geojedonensis</name>
    <dbReference type="NCBI Taxonomy" id="914150"/>
    <lineage>
        <taxon>Bacteria</taxon>
        <taxon>Pseudomonadati</taxon>
        <taxon>Pseudomonadota</taxon>
        <taxon>Gammaproteobacteria</taxon>
        <taxon>Kangiellales</taxon>
        <taxon>Kangiellaceae</taxon>
        <taxon>Kangiella</taxon>
    </lineage>
</organism>
<keyword evidence="2" id="KW-0812">Transmembrane</keyword>
<dbReference type="InterPro" id="IPR013099">
    <property type="entry name" value="K_chnl_dom"/>
</dbReference>
<feature type="domain" description="RCK N-terminal" evidence="3">
    <location>
        <begin position="247"/>
        <end position="361"/>
    </location>
</feature>
<dbReference type="RefSeq" id="WP_046560633.1">
    <property type="nucleotide sequence ID" value="NZ_CP010975.1"/>
</dbReference>
<feature type="transmembrane region" description="Helical" evidence="2">
    <location>
        <begin position="24"/>
        <end position="43"/>
    </location>
</feature>
<feature type="transmembrane region" description="Helical" evidence="2">
    <location>
        <begin position="205"/>
        <end position="229"/>
    </location>
</feature>
<dbReference type="EMBL" id="CP010975">
    <property type="protein sequence ID" value="AKE51442.1"/>
    <property type="molecule type" value="Genomic_DNA"/>
</dbReference>
<evidence type="ECO:0000256" key="1">
    <source>
        <dbReference type="ARBA" id="ARBA00004651"/>
    </source>
</evidence>
<dbReference type="SUPFAM" id="SSF81324">
    <property type="entry name" value="Voltage-gated potassium channels"/>
    <property type="match status" value="1"/>
</dbReference>
<feature type="transmembrane region" description="Helical" evidence="2">
    <location>
        <begin position="92"/>
        <end position="111"/>
    </location>
</feature>
<dbReference type="OrthoDB" id="9813518at2"/>
<keyword evidence="2" id="KW-0472">Membrane</keyword>
<evidence type="ECO:0000313" key="4">
    <source>
        <dbReference type="EMBL" id="AKE51442.1"/>
    </source>
</evidence>
<evidence type="ECO:0000259" key="3">
    <source>
        <dbReference type="PROSITE" id="PS51201"/>
    </source>
</evidence>
<dbReference type="SUPFAM" id="SSF51735">
    <property type="entry name" value="NAD(P)-binding Rossmann-fold domains"/>
    <property type="match status" value="1"/>
</dbReference>
<feature type="transmembrane region" description="Helical" evidence="2">
    <location>
        <begin position="118"/>
        <end position="135"/>
    </location>
</feature>
<proteinExistence type="predicted"/>
<accession>A0A0F6TQ10</accession>
<gene>
    <name evidence="4" type="ORF">TQ33_0456</name>
</gene>
<feature type="transmembrane region" description="Helical" evidence="2">
    <location>
        <begin position="141"/>
        <end position="164"/>
    </location>
</feature>
<dbReference type="GO" id="GO:0005886">
    <property type="term" value="C:plasma membrane"/>
    <property type="evidence" value="ECO:0007669"/>
    <property type="project" value="UniProtKB-SubCell"/>
</dbReference>
<comment type="subcellular location">
    <subcellularLocation>
        <location evidence="1">Cell membrane</location>
        <topology evidence="1">Multi-pass membrane protein</topology>
    </subcellularLocation>
</comment>
<dbReference type="Gene3D" id="3.40.50.720">
    <property type="entry name" value="NAD(P)-binding Rossmann-like Domain"/>
    <property type="match status" value="1"/>
</dbReference>
<dbReference type="InterPro" id="IPR003938">
    <property type="entry name" value="K_chnl_volt-dep_EAG/ELK/ERG"/>
</dbReference>
<dbReference type="InterPro" id="IPR003148">
    <property type="entry name" value="RCK_N"/>
</dbReference>